<dbReference type="SUPFAM" id="SSF52047">
    <property type="entry name" value="RNI-like"/>
    <property type="match status" value="1"/>
</dbReference>
<dbReference type="CDD" id="cd09917">
    <property type="entry name" value="F-box_SF"/>
    <property type="match status" value="1"/>
</dbReference>
<feature type="region of interest" description="Disordered" evidence="1">
    <location>
        <begin position="66"/>
        <end position="104"/>
    </location>
</feature>
<comment type="caution">
    <text evidence="3">The sequence shown here is derived from an EMBL/GenBank/DDBJ whole genome shotgun (WGS) entry which is preliminary data.</text>
</comment>
<dbReference type="Pfam" id="PF12937">
    <property type="entry name" value="F-box-like"/>
    <property type="match status" value="1"/>
</dbReference>
<feature type="compositionally biased region" description="Acidic residues" evidence="1">
    <location>
        <begin position="732"/>
        <end position="741"/>
    </location>
</feature>
<evidence type="ECO:0000313" key="3">
    <source>
        <dbReference type="EMBL" id="KAG9061950.1"/>
    </source>
</evidence>
<reference evidence="3" key="1">
    <citation type="submission" date="2021-06" db="EMBL/GenBank/DDBJ databases">
        <title>Genome Sequence of Mortierella hyaline Strain SCG-10, a Cold-Adapted, Nitrate-Reducing Fungus Isolated from Soil in Minnesota, USA.</title>
        <authorList>
            <person name="Aldossari N."/>
        </authorList>
    </citation>
    <scope>NUCLEOTIDE SEQUENCE</scope>
    <source>
        <strain evidence="3">SCG-10</strain>
    </source>
</reference>
<sequence>MLSQESSPLSLPEILLHVYSYLDDPTLSTCARVSHFWRRWSLHHRSASAFVPSSDILDTFARRVVQDNESDEEKEAEGEEIKGTTIEDQDQSSGPLFNKPAAATSSQPLCLQELLQRGTEVRSLTVGDRWDGGKPRMRPDPSTLHWSSVIPPRLTNLDHIGFRLYSPERFWADAHLRTLVMDDLLEQNPRIRSLEYSTYRAPGILTLVDLLFQHPLQHLRRLDIQSRVTSEGFAELFVALILRDGGQVRRRIAASSAAAGSLLKEPELQMEPQTEPQIEPQSDAESEPGSESGSESESDQEQEPTLYTLSDELLAQLQVQLQEEDEDGFAMQVATEYSEEEISPMEASRGPEPQDQGRWLERQYNRLDADTKKRLGKFPGLDLEELVIRNIGPANATRHLFDMFLQHCYLENGIECEQSTLRRLTLLNFDLRHHLYNVRSQQRDPDVEDGELSVDQSILIHLCQRFPKLEQLRVSPDPSNIREPLPEPILDRIRHIYPVLDSGGHVLIPQSGEVGESITFLCPNLKAIDFSHHREIPRQDWEMLLETLGPQLESVVAWDVDELGPRELLHLIPPSPAIIRTFGNDHRYQSWVGLQELDISANPKLGSAVPMFLKFVPTLRILRALGVPVNGSRLVGYDWVCTDLELLSINIFIPMATFKPKITWVWNLERDGWDVLPHPDDGHVNLSVLLTSEGEAITSLPTDEEEGVEDMDFEEENQQEQGRVKGSHFDYSDSEDSDSEQEGVVGKAKEEDEAYLSWRAKENKRVEETTTYSTQIQRQICQQLGRLVQLKELTLEGYQSESNYDDKDDMFIDCLHLTLATGLDYLRPLRKNLKKLVVYQLDEELSGRAEVEWIAQNWVNYADGPWQEGYRNWKAAKGKPVHSPLEVIQEMPWGPSEDPLLPAAAFKELIGISVWGKEEGGPRSESRANGNLKWLVRQCPKLAVGKEDPSKPKVRTVFDPYYFVL</sequence>
<feature type="region of interest" description="Disordered" evidence="1">
    <location>
        <begin position="336"/>
        <end position="356"/>
    </location>
</feature>
<evidence type="ECO:0000259" key="2">
    <source>
        <dbReference type="Pfam" id="PF12937"/>
    </source>
</evidence>
<proteinExistence type="predicted"/>
<dbReference type="OrthoDB" id="2375664at2759"/>
<feature type="region of interest" description="Disordered" evidence="1">
    <location>
        <begin position="700"/>
        <end position="750"/>
    </location>
</feature>
<feature type="domain" description="F-box" evidence="2">
    <location>
        <begin position="12"/>
        <end position="39"/>
    </location>
</feature>
<dbReference type="SUPFAM" id="SSF81383">
    <property type="entry name" value="F-box domain"/>
    <property type="match status" value="1"/>
</dbReference>
<dbReference type="InterPro" id="IPR036047">
    <property type="entry name" value="F-box-like_dom_sf"/>
</dbReference>
<protein>
    <recommendedName>
        <fullName evidence="2">F-box domain-containing protein</fullName>
    </recommendedName>
</protein>
<evidence type="ECO:0000313" key="4">
    <source>
        <dbReference type="Proteomes" id="UP000707451"/>
    </source>
</evidence>
<feature type="region of interest" description="Disordered" evidence="1">
    <location>
        <begin position="263"/>
        <end position="304"/>
    </location>
</feature>
<name>A0A9P7XIC6_9FUNG</name>
<feature type="compositionally biased region" description="Acidic residues" evidence="1">
    <location>
        <begin position="68"/>
        <end position="78"/>
    </location>
</feature>
<accession>A0A9P7XIC6</accession>
<evidence type="ECO:0000256" key="1">
    <source>
        <dbReference type="SAM" id="MobiDB-lite"/>
    </source>
</evidence>
<organism evidence="3 4">
    <name type="scientific">Linnemannia hyalina</name>
    <dbReference type="NCBI Taxonomy" id="64524"/>
    <lineage>
        <taxon>Eukaryota</taxon>
        <taxon>Fungi</taxon>
        <taxon>Fungi incertae sedis</taxon>
        <taxon>Mucoromycota</taxon>
        <taxon>Mortierellomycotina</taxon>
        <taxon>Mortierellomycetes</taxon>
        <taxon>Mortierellales</taxon>
        <taxon>Mortierellaceae</taxon>
        <taxon>Linnemannia</taxon>
    </lineage>
</organism>
<keyword evidence="4" id="KW-1185">Reference proteome</keyword>
<dbReference type="Proteomes" id="UP000707451">
    <property type="component" value="Unassembled WGS sequence"/>
</dbReference>
<feature type="compositionally biased region" description="Acidic residues" evidence="1">
    <location>
        <begin position="702"/>
        <end position="718"/>
    </location>
</feature>
<feature type="compositionally biased region" description="Acidic residues" evidence="1">
    <location>
        <begin position="282"/>
        <end position="302"/>
    </location>
</feature>
<dbReference type="AlphaFoldDB" id="A0A9P7XIC6"/>
<feature type="compositionally biased region" description="Polar residues" evidence="1">
    <location>
        <begin position="271"/>
        <end position="280"/>
    </location>
</feature>
<dbReference type="Gene3D" id="1.20.1280.50">
    <property type="match status" value="1"/>
</dbReference>
<dbReference type="InterPro" id="IPR001810">
    <property type="entry name" value="F-box_dom"/>
</dbReference>
<gene>
    <name evidence="3" type="ORF">KI688_006667</name>
</gene>
<dbReference type="EMBL" id="JAHRHY010000021">
    <property type="protein sequence ID" value="KAG9061950.1"/>
    <property type="molecule type" value="Genomic_DNA"/>
</dbReference>